<protein>
    <recommendedName>
        <fullName evidence="2">AAA+ ATPase domain-containing protein</fullName>
    </recommendedName>
</protein>
<dbReference type="InterPro" id="IPR056599">
    <property type="entry name" value="AAA_lid_fung"/>
</dbReference>
<dbReference type="EMBL" id="KE721373">
    <property type="protein sequence ID" value="ERF69933.1"/>
    <property type="molecule type" value="Genomic_DNA"/>
</dbReference>
<feature type="compositionally biased region" description="Polar residues" evidence="1">
    <location>
        <begin position="37"/>
        <end position="47"/>
    </location>
</feature>
<feature type="region of interest" description="Disordered" evidence="1">
    <location>
        <begin position="1"/>
        <end position="47"/>
    </location>
</feature>
<name>U1GCZ4_ENDPU</name>
<dbReference type="Proteomes" id="UP000019373">
    <property type="component" value="Unassembled WGS sequence"/>
</dbReference>
<dbReference type="AlphaFoldDB" id="U1GCZ4"/>
<dbReference type="InterPro" id="IPR027417">
    <property type="entry name" value="P-loop_NTPase"/>
</dbReference>
<dbReference type="CDD" id="cd19481">
    <property type="entry name" value="RecA-like_protease"/>
    <property type="match status" value="1"/>
</dbReference>
<dbReference type="GO" id="GO:0016887">
    <property type="term" value="F:ATP hydrolysis activity"/>
    <property type="evidence" value="ECO:0007669"/>
    <property type="project" value="InterPro"/>
</dbReference>
<dbReference type="GeneID" id="19240427"/>
<dbReference type="RefSeq" id="XP_007804433.1">
    <property type="nucleotide sequence ID" value="XM_007806242.1"/>
</dbReference>
<dbReference type="OMA" id="YISANGQ"/>
<dbReference type="eggNOG" id="KOG0742">
    <property type="taxonomic scope" value="Eukaryota"/>
</dbReference>
<proteinExistence type="predicted"/>
<feature type="compositionally biased region" description="Basic and acidic residues" evidence="1">
    <location>
        <begin position="20"/>
        <end position="35"/>
    </location>
</feature>
<dbReference type="PANTHER" id="PTHR46411:SF3">
    <property type="entry name" value="AAA+ ATPASE DOMAIN-CONTAINING PROTEIN"/>
    <property type="match status" value="1"/>
</dbReference>
<evidence type="ECO:0000259" key="2">
    <source>
        <dbReference type="SMART" id="SM00382"/>
    </source>
</evidence>
<evidence type="ECO:0000313" key="3">
    <source>
        <dbReference type="EMBL" id="ERF69933.1"/>
    </source>
</evidence>
<feature type="domain" description="AAA+ ATPase" evidence="2">
    <location>
        <begin position="608"/>
        <end position="731"/>
    </location>
</feature>
<dbReference type="InterPro" id="IPR003959">
    <property type="entry name" value="ATPase_AAA_core"/>
</dbReference>
<dbReference type="Gene3D" id="3.40.50.300">
    <property type="entry name" value="P-loop containing nucleotide triphosphate hydrolases"/>
    <property type="match status" value="1"/>
</dbReference>
<dbReference type="PANTHER" id="PTHR46411">
    <property type="entry name" value="FAMILY ATPASE, PUTATIVE-RELATED"/>
    <property type="match status" value="1"/>
</dbReference>
<sequence>MTSPRMNIEAEVSNSSSSDSSREGFSHGKGHEELHSAVTTPSSTPNISSAKFLPAAVTAEIAPSLAFCQPKPPPGLYRESSSRIPSDSRALHAYPIAESTKHQPLDTLYNMMRRRQNQPNHISPSLVAPQIPSLTSDSSGLLTHIQDLENKLAILQAKVMQTTEEPSGTNIDQQHLPNHRVSEGELVGTNSSDPSQINPWIVEIKRYKKLNYRFGSAELYDDSESIEAIRAKESAARGGGYILNVYREYDWEGNALNSKLEICSTPLLEVIRDVIAYYPGPEFDLLRWEETAGDTVTFSEPYMMLFTHRTELNDCLQRPDIPQETKSHIGLLLQFLREDMPRTSAKLDEIKAGTCKKIAFHDLWLLYPPNTPVYISANGQDRQMVVYSRNVPEKNMKGQWGVLSLYCWSAKYEGEHLNRDFYPWVIQPYHGEKALDHLELIPMQYLPNQDAVRSRLIARGNRYFQLNRGPVLQDYQGDHFPRVFKDEPIRVIVDQDTYWRKHGIEAPRNDDPSEEYGFPKGEDLLEDSEGHPLQRALVCCYPKVGIFSMRDKEWASVRVDDLHPVKFREKAFKRLVIKDEYKKLIIAMVQANMMEDPGFTDIVGGKGRGLTVLLHGPPGTGKTLTAECIAEKQQRPLYSVSCGDLGTEPFELEKRLKEIFSYAVAWKAILLMDEADIFLQERDVHNVSRNALVSIFLRELEYFDGILFLTTNRPGDIDEAFQSRIHVSIGLKALDTVERRKVWSIFIREMDLSDKDKAALMTHVTDKFDNDRLNGRQIRNAMRIAIALANVKKEKLTPDHLDRVIKIGREFSDYMEDLNKMSQEDYAVALGRRGPTA</sequence>
<dbReference type="SMART" id="SM00382">
    <property type="entry name" value="AAA"/>
    <property type="match status" value="1"/>
</dbReference>
<dbReference type="HOGENOM" id="CLU_004471_6_3_1"/>
<gene>
    <name evidence="3" type="ORF">EPUS_05477</name>
</gene>
<evidence type="ECO:0000313" key="4">
    <source>
        <dbReference type="Proteomes" id="UP000019373"/>
    </source>
</evidence>
<dbReference type="Pfam" id="PF23232">
    <property type="entry name" value="AAA_lid_13"/>
    <property type="match status" value="1"/>
</dbReference>
<dbReference type="OrthoDB" id="10042665at2759"/>
<organism evidence="3 4">
    <name type="scientific">Endocarpon pusillum (strain Z07020 / HMAS-L-300199)</name>
    <name type="common">Lichen-forming fungus</name>
    <dbReference type="NCBI Taxonomy" id="1263415"/>
    <lineage>
        <taxon>Eukaryota</taxon>
        <taxon>Fungi</taxon>
        <taxon>Dikarya</taxon>
        <taxon>Ascomycota</taxon>
        <taxon>Pezizomycotina</taxon>
        <taxon>Eurotiomycetes</taxon>
        <taxon>Chaetothyriomycetidae</taxon>
        <taxon>Verrucariales</taxon>
        <taxon>Verrucariaceae</taxon>
        <taxon>Endocarpon</taxon>
    </lineage>
</organism>
<dbReference type="Pfam" id="PF00004">
    <property type="entry name" value="AAA"/>
    <property type="match status" value="1"/>
</dbReference>
<accession>U1GCZ4</accession>
<keyword evidence="4" id="KW-1185">Reference proteome</keyword>
<dbReference type="GO" id="GO:0005524">
    <property type="term" value="F:ATP binding"/>
    <property type="evidence" value="ECO:0007669"/>
    <property type="project" value="InterPro"/>
</dbReference>
<dbReference type="InterPro" id="IPR003593">
    <property type="entry name" value="AAA+_ATPase"/>
</dbReference>
<dbReference type="InterPro" id="IPR054289">
    <property type="entry name" value="DUF7025"/>
</dbReference>
<evidence type="ECO:0000256" key="1">
    <source>
        <dbReference type="SAM" id="MobiDB-lite"/>
    </source>
</evidence>
<dbReference type="SUPFAM" id="SSF52540">
    <property type="entry name" value="P-loop containing nucleoside triphosphate hydrolases"/>
    <property type="match status" value="1"/>
</dbReference>
<reference evidence="4" key="1">
    <citation type="journal article" date="2014" name="BMC Genomics">
        <title>Genome characteristics reveal the impact of lichenization on lichen-forming fungus Endocarpon pusillum Hedwig (Verrucariales, Ascomycota).</title>
        <authorList>
            <person name="Wang Y.-Y."/>
            <person name="Liu B."/>
            <person name="Zhang X.-Y."/>
            <person name="Zhou Q.-M."/>
            <person name="Zhang T."/>
            <person name="Li H."/>
            <person name="Yu Y.-F."/>
            <person name="Zhang X.-L."/>
            <person name="Hao X.-Y."/>
            <person name="Wang M."/>
            <person name="Wang L."/>
            <person name="Wei J.-C."/>
        </authorList>
    </citation>
    <scope>NUCLEOTIDE SEQUENCE [LARGE SCALE GENOMIC DNA]</scope>
    <source>
        <strain evidence="4">Z07020 / HMAS-L-300199</strain>
    </source>
</reference>
<dbReference type="Pfam" id="PF22942">
    <property type="entry name" value="DUF7025"/>
    <property type="match status" value="1"/>
</dbReference>